<evidence type="ECO:0000313" key="1">
    <source>
        <dbReference type="EMBL" id="GFQ67805.1"/>
    </source>
</evidence>
<dbReference type="AlphaFoldDB" id="A0A8X6K7P3"/>
<comment type="caution">
    <text evidence="1">The sequence shown here is derived from an EMBL/GenBank/DDBJ whole genome shotgun (WGS) entry which is preliminary data.</text>
</comment>
<keyword evidence="2" id="KW-1185">Reference proteome</keyword>
<protein>
    <submittedName>
        <fullName evidence="1">Uncharacterized protein</fullName>
    </submittedName>
</protein>
<evidence type="ECO:0000313" key="2">
    <source>
        <dbReference type="Proteomes" id="UP000887116"/>
    </source>
</evidence>
<name>A0A8X6K7P3_TRICU</name>
<accession>A0A8X6K7P3</accession>
<proteinExistence type="predicted"/>
<sequence>MEDSIINLLFTEDLVTCVLTYRGFGWKSEMEIYNLRSEIQKSPFKSEVAEAVLYIWEKCNTTISGCYRDLKEMSALEKNRFGYYAMKSAHLYFDDGYSPGSFLGYCTMLIGVGYLNMDSKGVLECVCEILALVLTAFQLTGEFDIHGGWDGLLQVSETFLENVEK</sequence>
<gene>
    <name evidence="1" type="primary">AVEN_95380_1</name>
    <name evidence="1" type="ORF">TNCT_267501</name>
</gene>
<dbReference type="OrthoDB" id="6431069at2759"/>
<reference evidence="1" key="1">
    <citation type="submission" date="2020-07" db="EMBL/GenBank/DDBJ databases">
        <title>Multicomponent nature underlies the extraordinary mechanical properties of spider dragline silk.</title>
        <authorList>
            <person name="Kono N."/>
            <person name="Nakamura H."/>
            <person name="Mori M."/>
            <person name="Yoshida Y."/>
            <person name="Ohtoshi R."/>
            <person name="Malay A.D."/>
            <person name="Moran D.A.P."/>
            <person name="Tomita M."/>
            <person name="Numata K."/>
            <person name="Arakawa K."/>
        </authorList>
    </citation>
    <scope>NUCLEOTIDE SEQUENCE</scope>
</reference>
<dbReference type="EMBL" id="BMAO01020497">
    <property type="protein sequence ID" value="GFQ67805.1"/>
    <property type="molecule type" value="Genomic_DNA"/>
</dbReference>
<organism evidence="1 2">
    <name type="scientific">Trichonephila clavata</name>
    <name type="common">Joro spider</name>
    <name type="synonym">Nephila clavata</name>
    <dbReference type="NCBI Taxonomy" id="2740835"/>
    <lineage>
        <taxon>Eukaryota</taxon>
        <taxon>Metazoa</taxon>
        <taxon>Ecdysozoa</taxon>
        <taxon>Arthropoda</taxon>
        <taxon>Chelicerata</taxon>
        <taxon>Arachnida</taxon>
        <taxon>Araneae</taxon>
        <taxon>Araneomorphae</taxon>
        <taxon>Entelegynae</taxon>
        <taxon>Araneoidea</taxon>
        <taxon>Nephilidae</taxon>
        <taxon>Trichonephila</taxon>
    </lineage>
</organism>
<dbReference type="Proteomes" id="UP000887116">
    <property type="component" value="Unassembled WGS sequence"/>
</dbReference>